<comment type="caution">
    <text evidence="2">The sequence shown here is derived from an EMBL/GenBank/DDBJ whole genome shotgun (WGS) entry which is preliminary data.</text>
</comment>
<dbReference type="AlphaFoldDB" id="A0A9X4BKM8"/>
<evidence type="ECO:0000256" key="1">
    <source>
        <dbReference type="SAM" id="Phobius"/>
    </source>
</evidence>
<organism evidence="2 3">
    <name type="scientific">Tahibacter soli</name>
    <dbReference type="NCBI Taxonomy" id="2983605"/>
    <lineage>
        <taxon>Bacteria</taxon>
        <taxon>Pseudomonadati</taxon>
        <taxon>Pseudomonadota</taxon>
        <taxon>Gammaproteobacteria</taxon>
        <taxon>Lysobacterales</taxon>
        <taxon>Rhodanobacteraceae</taxon>
        <taxon>Tahibacter</taxon>
    </lineage>
</organism>
<dbReference type="RefSeq" id="WP_263543955.1">
    <property type="nucleotide sequence ID" value="NZ_JAOVZO020000021.1"/>
</dbReference>
<keyword evidence="1" id="KW-0812">Transmembrane</keyword>
<gene>
    <name evidence="2" type="ORF">OD750_025450</name>
</gene>
<keyword evidence="1" id="KW-1133">Transmembrane helix</keyword>
<proteinExistence type="predicted"/>
<accession>A0A9X4BKM8</accession>
<feature type="transmembrane region" description="Helical" evidence="1">
    <location>
        <begin position="84"/>
        <end position="103"/>
    </location>
</feature>
<feature type="transmembrane region" description="Helical" evidence="1">
    <location>
        <begin position="109"/>
        <end position="128"/>
    </location>
</feature>
<dbReference type="Proteomes" id="UP001139971">
    <property type="component" value="Unassembled WGS sequence"/>
</dbReference>
<sequence length="140" mass="15238">MHGLDTHRLRQIYEPKLLTVLRGGYRAHDLRRDLVAGLTVAIVALPLAVSIFSSQIKDLFGLHMGAVPAEFFDRWRAYAEHAGTFTPTTVLLAAASLALNLAIRRWRPAWPGFLIAVIAAAVAAPAAARPSLASRMPRSC</sequence>
<evidence type="ECO:0000313" key="2">
    <source>
        <dbReference type="EMBL" id="MDC8015883.1"/>
    </source>
</evidence>
<protein>
    <submittedName>
        <fullName evidence="2">Uncharacterized protein</fullName>
    </submittedName>
</protein>
<dbReference type="EMBL" id="JAOVZO020000021">
    <property type="protein sequence ID" value="MDC8015883.1"/>
    <property type="molecule type" value="Genomic_DNA"/>
</dbReference>
<evidence type="ECO:0000313" key="3">
    <source>
        <dbReference type="Proteomes" id="UP001139971"/>
    </source>
</evidence>
<reference evidence="2" key="1">
    <citation type="submission" date="2023-02" db="EMBL/GenBank/DDBJ databases">
        <title>Tahibacter soli sp. nov. isolated from soil.</title>
        <authorList>
            <person name="Baek J.H."/>
            <person name="Lee J.K."/>
            <person name="Choi D.G."/>
            <person name="Jeon C.O."/>
        </authorList>
    </citation>
    <scope>NUCLEOTIDE SEQUENCE</scope>
    <source>
        <strain evidence="2">BL</strain>
    </source>
</reference>
<name>A0A9X4BKM8_9GAMM</name>
<feature type="transmembrane region" description="Helical" evidence="1">
    <location>
        <begin position="34"/>
        <end position="54"/>
    </location>
</feature>
<keyword evidence="1" id="KW-0472">Membrane</keyword>
<keyword evidence="3" id="KW-1185">Reference proteome</keyword>